<feature type="compositionally biased region" description="Basic residues" evidence="2">
    <location>
        <begin position="505"/>
        <end position="516"/>
    </location>
</feature>
<dbReference type="GO" id="GO:0055129">
    <property type="term" value="P:L-proline biosynthetic process"/>
    <property type="evidence" value="ECO:0007669"/>
    <property type="project" value="TreeGrafter"/>
</dbReference>
<dbReference type="PANTHER" id="PTHR11645:SF64">
    <property type="entry name" value="PYRROLINE-5-CARBOXYLATE REDUCTASE-RELATED"/>
    <property type="match status" value="1"/>
</dbReference>
<dbReference type="InterPro" id="IPR000504">
    <property type="entry name" value="RRM_dom"/>
</dbReference>
<dbReference type="Gene3D" id="3.40.50.720">
    <property type="entry name" value="NAD(P)-binding Rossmann-like Domain"/>
    <property type="match status" value="2"/>
</dbReference>
<feature type="domain" description="RRM" evidence="3">
    <location>
        <begin position="344"/>
        <end position="429"/>
    </location>
</feature>
<reference evidence="5" key="1">
    <citation type="submission" date="2022-11" db="UniProtKB">
        <authorList>
            <consortium name="WormBaseParasite"/>
        </authorList>
    </citation>
    <scope>IDENTIFICATION</scope>
</reference>
<dbReference type="InterPro" id="IPR008927">
    <property type="entry name" value="6-PGluconate_DH-like_C_sf"/>
</dbReference>
<sequence>MDSATTANHSKFLQLYKSCFPDHSEAKLVVLGGGKMACALVEGFVKADCFNPKNISICCRSEATAKSWQEKGFVAHTSDTFYTKFSQKLDNHAIRMMPNMSCAIGQGTLITCASSHVPIQKVDLVVELGSSVGYSVHVDEKIFDAAASITGCDFMVIEALADGAVSNGVSRQLASKLSAEMVKGASQLFLAGDKHLAELKDEVCSPGGTTIAVSGNWRKCMLEETCILPQKEEEEVIQKRKTRKRPRTKAVRFDLKNKLETAILGADPGILSLFVSQPDNTLKAALPDLLKHLLLDNLPEVRSLSNTALKSISNVTRVFLVTEEKDNTLWITINNTVCSSNEDKTVYVDNLPCTCTQDRLKRRAQMFGSVVSVVLPLIPRIQRAIGSSANSGFAFVQFASKTAAKRFCRRYATNSRLKRHTHKRKHASKVKKEVSIEGKISKVVKAVLENSNEKLESPSKHPRITLDGSDANTQMDTNMDDSGNETENDISRLSKDKTKLDKSKKASHRRRRKRKSQPKDKSVKPATSLTRFLHRIQKTVQRAQSRIYQIKERENGSLKKQIAKLGNQSGCPDLIKHVDTSNCDEKRKEKDDVVDKYLS</sequence>
<feature type="region of interest" description="Disordered" evidence="2">
    <location>
        <begin position="451"/>
        <end position="528"/>
    </location>
</feature>
<evidence type="ECO:0000313" key="4">
    <source>
        <dbReference type="Proteomes" id="UP000887574"/>
    </source>
</evidence>
<dbReference type="GO" id="GO:0003723">
    <property type="term" value="F:RNA binding"/>
    <property type="evidence" value="ECO:0007669"/>
    <property type="project" value="UniProtKB-UniRule"/>
</dbReference>
<dbReference type="WBParaSite" id="jg22332">
    <property type="protein sequence ID" value="jg22332"/>
    <property type="gene ID" value="jg22332"/>
</dbReference>
<dbReference type="Proteomes" id="UP000887574">
    <property type="component" value="Unplaced"/>
</dbReference>
<keyword evidence="1" id="KW-0694">RNA-binding</keyword>
<dbReference type="InterPro" id="IPR036291">
    <property type="entry name" value="NAD(P)-bd_dom_sf"/>
</dbReference>
<accession>A0A915DS31</accession>
<dbReference type="SUPFAM" id="SSF51735">
    <property type="entry name" value="NAD(P)-binding Rossmann-fold domains"/>
    <property type="match status" value="1"/>
</dbReference>
<dbReference type="SUPFAM" id="SSF54928">
    <property type="entry name" value="RNA-binding domain, RBD"/>
    <property type="match status" value="1"/>
</dbReference>
<dbReference type="Pfam" id="PF14748">
    <property type="entry name" value="P5CR_dimer"/>
    <property type="match status" value="1"/>
</dbReference>
<keyword evidence="4" id="KW-1185">Reference proteome</keyword>
<dbReference type="Pfam" id="PF00076">
    <property type="entry name" value="RRM_1"/>
    <property type="match status" value="1"/>
</dbReference>
<dbReference type="GO" id="GO:0004735">
    <property type="term" value="F:pyrroline-5-carboxylate reductase activity"/>
    <property type="evidence" value="ECO:0007669"/>
    <property type="project" value="TreeGrafter"/>
</dbReference>
<evidence type="ECO:0000313" key="5">
    <source>
        <dbReference type="WBParaSite" id="jg22332"/>
    </source>
</evidence>
<evidence type="ECO:0000256" key="1">
    <source>
        <dbReference type="PROSITE-ProRule" id="PRU00176"/>
    </source>
</evidence>
<dbReference type="PROSITE" id="PS50102">
    <property type="entry name" value="RRM"/>
    <property type="match status" value="1"/>
</dbReference>
<dbReference type="InterPro" id="IPR035979">
    <property type="entry name" value="RBD_domain_sf"/>
</dbReference>
<dbReference type="SUPFAM" id="SSF48179">
    <property type="entry name" value="6-phosphogluconate dehydrogenase C-terminal domain-like"/>
    <property type="match status" value="1"/>
</dbReference>
<feature type="compositionally biased region" description="Basic and acidic residues" evidence="2">
    <location>
        <begin position="489"/>
        <end position="504"/>
    </location>
</feature>
<feature type="compositionally biased region" description="Acidic residues" evidence="2">
    <location>
        <begin position="478"/>
        <end position="488"/>
    </location>
</feature>
<dbReference type="InterPro" id="IPR012677">
    <property type="entry name" value="Nucleotide-bd_a/b_plait_sf"/>
</dbReference>
<protein>
    <submittedName>
        <fullName evidence="5">RRM domain-containing protein</fullName>
    </submittedName>
</protein>
<evidence type="ECO:0000259" key="3">
    <source>
        <dbReference type="PROSITE" id="PS50102"/>
    </source>
</evidence>
<dbReference type="Gene3D" id="1.10.3730.10">
    <property type="entry name" value="ProC C-terminal domain-like"/>
    <property type="match status" value="1"/>
</dbReference>
<dbReference type="AlphaFoldDB" id="A0A915DS31"/>
<dbReference type="CDD" id="cd00590">
    <property type="entry name" value="RRM_SF"/>
    <property type="match status" value="1"/>
</dbReference>
<organism evidence="4 5">
    <name type="scientific">Ditylenchus dipsaci</name>
    <dbReference type="NCBI Taxonomy" id="166011"/>
    <lineage>
        <taxon>Eukaryota</taxon>
        <taxon>Metazoa</taxon>
        <taxon>Ecdysozoa</taxon>
        <taxon>Nematoda</taxon>
        <taxon>Chromadorea</taxon>
        <taxon>Rhabditida</taxon>
        <taxon>Tylenchina</taxon>
        <taxon>Tylenchomorpha</taxon>
        <taxon>Sphaerularioidea</taxon>
        <taxon>Anguinidae</taxon>
        <taxon>Anguininae</taxon>
        <taxon>Ditylenchus</taxon>
    </lineage>
</organism>
<dbReference type="InterPro" id="IPR029036">
    <property type="entry name" value="P5CR_dimer"/>
</dbReference>
<proteinExistence type="predicted"/>
<name>A0A915DS31_9BILA</name>
<dbReference type="PANTHER" id="PTHR11645">
    <property type="entry name" value="PYRROLINE-5-CARBOXYLATE REDUCTASE"/>
    <property type="match status" value="1"/>
</dbReference>
<dbReference type="Gene3D" id="3.30.70.330">
    <property type="match status" value="1"/>
</dbReference>
<evidence type="ECO:0000256" key="2">
    <source>
        <dbReference type="SAM" id="MobiDB-lite"/>
    </source>
</evidence>